<feature type="compositionally biased region" description="Polar residues" evidence="1">
    <location>
        <begin position="231"/>
        <end position="252"/>
    </location>
</feature>
<evidence type="ECO:0000259" key="2">
    <source>
        <dbReference type="PROSITE" id="PS51272"/>
    </source>
</evidence>
<evidence type="ECO:0000313" key="3">
    <source>
        <dbReference type="EMBL" id="CUV10506.1"/>
    </source>
</evidence>
<organism evidence="3">
    <name type="scientific">hydrothermal vent metagenome</name>
    <dbReference type="NCBI Taxonomy" id="652676"/>
    <lineage>
        <taxon>unclassified sequences</taxon>
        <taxon>metagenomes</taxon>
        <taxon>ecological metagenomes</taxon>
    </lineage>
</organism>
<dbReference type="SUPFAM" id="SSF48452">
    <property type="entry name" value="TPR-like"/>
    <property type="match status" value="1"/>
</dbReference>
<dbReference type="PROSITE" id="PS51257">
    <property type="entry name" value="PROKAR_LIPOPROTEIN"/>
    <property type="match status" value="1"/>
</dbReference>
<dbReference type="InterPro" id="IPR011990">
    <property type="entry name" value="TPR-like_helical_dom_sf"/>
</dbReference>
<dbReference type="Pfam" id="PF00395">
    <property type="entry name" value="SLH"/>
    <property type="match status" value="2"/>
</dbReference>
<dbReference type="GO" id="GO:0004016">
    <property type="term" value="F:adenylate cyclase activity"/>
    <property type="evidence" value="ECO:0007669"/>
    <property type="project" value="UniProtKB-EC"/>
</dbReference>
<feature type="domain" description="SLH" evidence="2">
    <location>
        <begin position="243"/>
        <end position="306"/>
    </location>
</feature>
<feature type="domain" description="SLH" evidence="2">
    <location>
        <begin position="313"/>
        <end position="374"/>
    </location>
</feature>
<dbReference type="PROSITE" id="PS50005">
    <property type="entry name" value="TPR"/>
    <property type="match status" value="1"/>
</dbReference>
<sequence length="374" mass="41529">MKRNHFIFYAFTALLLLGGCATKPQSDVDTPEYHFRAGMRAVDSGNYDAALNSFQRALDLDKKFVAAYAGLGLANAHLGNTKAAKKNIGKAAGKGGKDPDILAICARTWIVMRKDEKKWFKQATNILDKALKRDKKHEASLFYYGLAHLYHYDFSDAESYFRRVVEMKGEYAGKADNQWKRSQKIVRAMPGTEAGKKIALQEQITRADLAVIFAEELKISELIARLPEQSGGFQTPSQMGTGGSARTPSDASSHWASTWINEVLQHGILETGPDGRFYPEETITRAEYAMAAQRLLVVATRDNSLEVRYFGENPSRFSDVPSSHPAYNAMALCSERGIMQSDVMTGNFNPAGYIDGADALLIIRTLQNSLRMTF</sequence>
<name>A0A160VI00_9ZZZZ</name>
<dbReference type="PROSITE" id="PS51272">
    <property type="entry name" value="SLH"/>
    <property type="match status" value="2"/>
</dbReference>
<dbReference type="EC" id="4.6.1.1" evidence="3"/>
<gene>
    <name evidence="3" type="ORF">MGWOODY_Mmi2065</name>
</gene>
<feature type="region of interest" description="Disordered" evidence="1">
    <location>
        <begin position="230"/>
        <end position="252"/>
    </location>
</feature>
<dbReference type="SMART" id="SM00028">
    <property type="entry name" value="TPR"/>
    <property type="match status" value="3"/>
</dbReference>
<dbReference type="Pfam" id="PF13414">
    <property type="entry name" value="TPR_11"/>
    <property type="match status" value="1"/>
</dbReference>
<dbReference type="InterPro" id="IPR001119">
    <property type="entry name" value="SLH_dom"/>
</dbReference>
<protein>
    <submittedName>
        <fullName evidence="3">Adenylate cyclase</fullName>
        <ecNumber evidence="3">4.6.1.1</ecNumber>
    </submittedName>
</protein>
<dbReference type="EMBL" id="FAXC01000426">
    <property type="protein sequence ID" value="CUV10506.1"/>
    <property type="molecule type" value="Genomic_DNA"/>
</dbReference>
<dbReference type="Gene3D" id="1.25.40.10">
    <property type="entry name" value="Tetratricopeptide repeat domain"/>
    <property type="match status" value="1"/>
</dbReference>
<accession>A0A160VI00</accession>
<dbReference type="AlphaFoldDB" id="A0A160VI00"/>
<dbReference type="InterPro" id="IPR019734">
    <property type="entry name" value="TPR_rpt"/>
</dbReference>
<keyword evidence="3" id="KW-0456">Lyase</keyword>
<reference evidence="3" key="1">
    <citation type="submission" date="2015-10" db="EMBL/GenBank/DDBJ databases">
        <authorList>
            <person name="Gilbert D.G."/>
        </authorList>
    </citation>
    <scope>NUCLEOTIDE SEQUENCE</scope>
</reference>
<evidence type="ECO:0000256" key="1">
    <source>
        <dbReference type="SAM" id="MobiDB-lite"/>
    </source>
</evidence>
<proteinExistence type="predicted"/>